<accession>A0ABT8SKD5</accession>
<keyword evidence="3 8" id="KW-1134">Transmembrane beta strand</keyword>
<comment type="caution">
    <text evidence="13">The sequence shown here is derived from an EMBL/GenBank/DDBJ whole genome shotgun (WGS) entry which is preliminary data.</text>
</comment>
<dbReference type="Gene3D" id="2.40.170.20">
    <property type="entry name" value="TonB-dependent receptor, beta-barrel domain"/>
    <property type="match status" value="1"/>
</dbReference>
<dbReference type="InterPro" id="IPR000531">
    <property type="entry name" value="Beta-barrel_TonB"/>
</dbReference>
<keyword evidence="4 8" id="KW-0812">Transmembrane</keyword>
<evidence type="ECO:0000256" key="8">
    <source>
        <dbReference type="PROSITE-ProRule" id="PRU01360"/>
    </source>
</evidence>
<dbReference type="PANTHER" id="PTHR47234:SF2">
    <property type="entry name" value="TONB-DEPENDENT RECEPTOR"/>
    <property type="match status" value="1"/>
</dbReference>
<dbReference type="Pfam" id="PF07715">
    <property type="entry name" value="Plug"/>
    <property type="match status" value="1"/>
</dbReference>
<dbReference type="RefSeq" id="WP_302109290.1">
    <property type="nucleotide sequence ID" value="NZ_JAUKTR010000002.1"/>
</dbReference>
<feature type="signal peptide" evidence="10">
    <location>
        <begin position="1"/>
        <end position="29"/>
    </location>
</feature>
<evidence type="ECO:0000256" key="5">
    <source>
        <dbReference type="ARBA" id="ARBA00023077"/>
    </source>
</evidence>
<proteinExistence type="inferred from homology"/>
<evidence type="ECO:0000256" key="6">
    <source>
        <dbReference type="ARBA" id="ARBA00023136"/>
    </source>
</evidence>
<feature type="domain" description="TonB-dependent receptor-like beta-barrel" evidence="11">
    <location>
        <begin position="404"/>
        <end position="966"/>
    </location>
</feature>
<keyword evidence="6 8" id="KW-0472">Membrane</keyword>
<dbReference type="PROSITE" id="PS52016">
    <property type="entry name" value="TONB_DEPENDENT_REC_3"/>
    <property type="match status" value="1"/>
</dbReference>
<evidence type="ECO:0000259" key="12">
    <source>
        <dbReference type="Pfam" id="PF07715"/>
    </source>
</evidence>
<evidence type="ECO:0000256" key="7">
    <source>
        <dbReference type="ARBA" id="ARBA00023237"/>
    </source>
</evidence>
<organism evidence="13 14">
    <name type="scientific">Peiella sedimenti</name>
    <dbReference type="NCBI Taxonomy" id="3061083"/>
    <lineage>
        <taxon>Bacteria</taxon>
        <taxon>Pseudomonadati</taxon>
        <taxon>Pseudomonadota</taxon>
        <taxon>Alphaproteobacteria</taxon>
        <taxon>Caulobacterales</taxon>
        <taxon>Caulobacteraceae</taxon>
        <taxon>Peiella</taxon>
    </lineage>
</organism>
<dbReference type="Pfam" id="PF00593">
    <property type="entry name" value="TonB_dep_Rec_b-barrel"/>
    <property type="match status" value="1"/>
</dbReference>
<dbReference type="InterPro" id="IPR036942">
    <property type="entry name" value="Beta-barrel_TonB_sf"/>
</dbReference>
<evidence type="ECO:0000259" key="11">
    <source>
        <dbReference type="Pfam" id="PF00593"/>
    </source>
</evidence>
<feature type="chain" id="PRO_5047256979" evidence="10">
    <location>
        <begin position="30"/>
        <end position="1006"/>
    </location>
</feature>
<dbReference type="Proteomes" id="UP001169063">
    <property type="component" value="Unassembled WGS sequence"/>
</dbReference>
<comment type="similarity">
    <text evidence="8 9">Belongs to the TonB-dependent receptor family.</text>
</comment>
<dbReference type="PANTHER" id="PTHR47234">
    <property type="match status" value="1"/>
</dbReference>
<evidence type="ECO:0000256" key="3">
    <source>
        <dbReference type="ARBA" id="ARBA00022452"/>
    </source>
</evidence>
<reference evidence="13" key="1">
    <citation type="submission" date="2023-07" db="EMBL/GenBank/DDBJ databases">
        <title>Brevundimonas soil sp. nov., isolated from the soil of chemical plant.</title>
        <authorList>
            <person name="Wu N."/>
        </authorList>
    </citation>
    <scope>NUCLEOTIDE SEQUENCE</scope>
    <source>
        <strain evidence="13">XZ-24</strain>
    </source>
</reference>
<dbReference type="EMBL" id="JAUKTR010000002">
    <property type="protein sequence ID" value="MDO1558856.1"/>
    <property type="molecule type" value="Genomic_DNA"/>
</dbReference>
<evidence type="ECO:0000256" key="4">
    <source>
        <dbReference type="ARBA" id="ARBA00022692"/>
    </source>
</evidence>
<gene>
    <name evidence="13" type="ORF">Q0812_05380</name>
</gene>
<evidence type="ECO:0000256" key="9">
    <source>
        <dbReference type="RuleBase" id="RU003357"/>
    </source>
</evidence>
<dbReference type="Gene3D" id="2.170.130.10">
    <property type="entry name" value="TonB-dependent receptor, plug domain"/>
    <property type="match status" value="1"/>
</dbReference>
<protein>
    <submittedName>
        <fullName evidence="13">TonB-dependent receptor</fullName>
    </submittedName>
</protein>
<evidence type="ECO:0000256" key="2">
    <source>
        <dbReference type="ARBA" id="ARBA00022448"/>
    </source>
</evidence>
<keyword evidence="2 8" id="KW-0813">Transport</keyword>
<name>A0ABT8SKD5_9CAUL</name>
<evidence type="ECO:0000313" key="13">
    <source>
        <dbReference type="EMBL" id="MDO1558856.1"/>
    </source>
</evidence>
<feature type="domain" description="TonB-dependent receptor plug" evidence="12">
    <location>
        <begin position="66"/>
        <end position="184"/>
    </location>
</feature>
<keyword evidence="7 8" id="KW-0998">Cell outer membrane</keyword>
<evidence type="ECO:0000256" key="1">
    <source>
        <dbReference type="ARBA" id="ARBA00004571"/>
    </source>
</evidence>
<keyword evidence="10" id="KW-0732">Signal</keyword>
<keyword evidence="5 9" id="KW-0798">TonB box</keyword>
<evidence type="ECO:0000313" key="14">
    <source>
        <dbReference type="Proteomes" id="UP001169063"/>
    </source>
</evidence>
<keyword evidence="13" id="KW-0675">Receptor</keyword>
<sequence length="1006" mass="109376">MRDFKKLLLGGAAVVTLAAVAGAPVSAMAQTQPQTANQDDEEDEDEATEVEAITVTGSRIRRNEFNSAAPVTVITSEQATLEGIVDTAELLQQSSVASGSFQTNNTLTGFVTQGGGGTSSVSLRGLGANRTLSLVNGKRAGPAGTSGRVQAFDLNTLPQSMIERVEILNDSASSVYGSDAIAGVINYITRRDLDGFSFDIFAGLPMETGGEQYRVSGTWGTTFDRGNFAVGFDYFAQEPLLRGQRDQLSCAADYAFDPSDPSQRIDLIDPFTGEYKCFGLFAGVLRANAGTGSMDLFYPIAGRTYASVAQGNNSPVVGMIRQGRAGFPDTYAHGNYQYGSNGEGPIDYYGRATLLGQLARTTVFSNFNFDLAPNAELYAELLWNKRRSSQHGSRQFFPGVNPANPNNRRPDNGLPFVSLLPIIPLPSDSYQSIDYTRAVVGVRGDFSLGFFNNWGYDVYGQWARSDGDYGQNSIYNDRVAATTGALACNQAAITISGGNCADLPGGVRWTDSEVVQGRFSDAERDFLFFREANNTVYTHQYVEAVFNGDLFNLPAGPVGAAVGFQWRKEEINDTPGFNTRNANLWGFSSAGITEGSDTVREAFAEFEVPLIRDVRFIDSLTANISGRYSDYESYGSTNTYKVGINWQINPSWRIRATRGTSFRAPALYELYLANQTSFLGQLTVDPCVQWEQDTNQNVQQNCAAAGIPAGYQALGTSSALIVAGGGAGVLEAETGDAHTIGVIWTPSFIDLNVAVDYFDIQISNEITQIGGPQIVRQCYASPDFPTDPLCTLFTRGQTPGVPAPGGSAFQILQIQNSFVNIADQQNRGIDLTFRYGHEFGFGDLTFDGQFTWQLQDVSQLFPDSPVQDFNGTTYSYDGPDFTGNLNLRFDRGDWTAFWGVNIIGKGSDCELYGYTQGGCDLFSTPRYNTISGGLYIGKFHNEFSTYHTMSLRRNFGDWSAQVGVSNVFDEPAPSTSCCFRVGTAALNGYMDGYIGRRAFFRLSARF</sequence>
<dbReference type="InterPro" id="IPR037066">
    <property type="entry name" value="Plug_dom_sf"/>
</dbReference>
<comment type="subcellular location">
    <subcellularLocation>
        <location evidence="1 8">Cell outer membrane</location>
        <topology evidence="1 8">Multi-pass membrane protein</topology>
    </subcellularLocation>
</comment>
<dbReference type="InterPro" id="IPR039426">
    <property type="entry name" value="TonB-dep_rcpt-like"/>
</dbReference>
<dbReference type="SUPFAM" id="SSF56935">
    <property type="entry name" value="Porins"/>
    <property type="match status" value="1"/>
</dbReference>
<evidence type="ECO:0000256" key="10">
    <source>
        <dbReference type="SAM" id="SignalP"/>
    </source>
</evidence>
<dbReference type="InterPro" id="IPR012910">
    <property type="entry name" value="Plug_dom"/>
</dbReference>
<keyword evidence="14" id="KW-1185">Reference proteome</keyword>